<evidence type="ECO:0000256" key="14">
    <source>
        <dbReference type="ARBA" id="ARBA00024209"/>
    </source>
</evidence>
<dbReference type="GO" id="GO:0030247">
    <property type="term" value="F:polysaccharide binding"/>
    <property type="evidence" value="ECO:0007669"/>
    <property type="project" value="InterPro"/>
</dbReference>
<comment type="caution">
    <text evidence="20">The sequence shown here is derived from an EMBL/GenBank/DDBJ whole genome shotgun (WGS) entry which is preliminary data.</text>
</comment>
<evidence type="ECO:0000256" key="13">
    <source>
        <dbReference type="ARBA" id="ARBA00023136"/>
    </source>
</evidence>
<dbReference type="InterPro" id="IPR046948">
    <property type="entry name" value="ATL20-22-like"/>
</dbReference>
<evidence type="ECO:0000256" key="7">
    <source>
        <dbReference type="ARBA" id="ARBA00022723"/>
    </source>
</evidence>
<dbReference type="GO" id="GO:0008270">
    <property type="term" value="F:zinc ion binding"/>
    <property type="evidence" value="ECO:0007669"/>
    <property type="project" value="UniProtKB-KW"/>
</dbReference>
<evidence type="ECO:0000313" key="20">
    <source>
        <dbReference type="EMBL" id="GER41511.1"/>
    </source>
</evidence>
<feature type="domain" description="RING-type" evidence="19">
    <location>
        <begin position="330"/>
        <end position="372"/>
    </location>
</feature>
<evidence type="ECO:0000256" key="16">
    <source>
        <dbReference type="SAM" id="MobiDB-lite"/>
    </source>
</evidence>
<gene>
    <name evidence="20" type="ORF">STAS_18228</name>
</gene>
<evidence type="ECO:0000256" key="15">
    <source>
        <dbReference type="PROSITE-ProRule" id="PRU00175"/>
    </source>
</evidence>
<accession>A0A5A7QBV6</accession>
<keyword evidence="11" id="KW-0862">Zinc</keyword>
<dbReference type="PANTHER" id="PTHR46279:SF31">
    <property type="entry name" value="RING-H2 FINGER PROTEIN ATL20-LIKE ISOFORM X1"/>
    <property type="match status" value="1"/>
</dbReference>
<dbReference type="GO" id="GO:0016020">
    <property type="term" value="C:membrane"/>
    <property type="evidence" value="ECO:0007669"/>
    <property type="project" value="UniProtKB-SubCell"/>
</dbReference>
<keyword evidence="7" id="KW-0479">Metal-binding</keyword>
<evidence type="ECO:0000256" key="6">
    <source>
        <dbReference type="ARBA" id="ARBA00022692"/>
    </source>
</evidence>
<dbReference type="GO" id="GO:0061630">
    <property type="term" value="F:ubiquitin protein ligase activity"/>
    <property type="evidence" value="ECO:0007669"/>
    <property type="project" value="UniProtKB-EC"/>
</dbReference>
<evidence type="ECO:0000256" key="12">
    <source>
        <dbReference type="ARBA" id="ARBA00022989"/>
    </source>
</evidence>
<evidence type="ECO:0000256" key="8">
    <source>
        <dbReference type="ARBA" id="ARBA00022729"/>
    </source>
</evidence>
<dbReference type="AlphaFoldDB" id="A0A5A7QBV6"/>
<organism evidence="20 21">
    <name type="scientific">Striga asiatica</name>
    <name type="common">Asiatic witchweed</name>
    <name type="synonym">Buchnera asiatica</name>
    <dbReference type="NCBI Taxonomy" id="4170"/>
    <lineage>
        <taxon>Eukaryota</taxon>
        <taxon>Viridiplantae</taxon>
        <taxon>Streptophyta</taxon>
        <taxon>Embryophyta</taxon>
        <taxon>Tracheophyta</taxon>
        <taxon>Spermatophyta</taxon>
        <taxon>Magnoliopsida</taxon>
        <taxon>eudicotyledons</taxon>
        <taxon>Gunneridae</taxon>
        <taxon>Pentapetalae</taxon>
        <taxon>asterids</taxon>
        <taxon>lamiids</taxon>
        <taxon>Lamiales</taxon>
        <taxon>Orobanchaceae</taxon>
        <taxon>Buchnereae</taxon>
        <taxon>Striga</taxon>
    </lineage>
</organism>
<keyword evidence="6 17" id="KW-0812">Transmembrane</keyword>
<evidence type="ECO:0000259" key="19">
    <source>
        <dbReference type="PROSITE" id="PS50089"/>
    </source>
</evidence>
<evidence type="ECO:0000256" key="10">
    <source>
        <dbReference type="ARBA" id="ARBA00022786"/>
    </source>
</evidence>
<dbReference type="EC" id="2.3.2.27" evidence="4"/>
<dbReference type="PROSITE" id="PS50089">
    <property type="entry name" value="ZF_RING_2"/>
    <property type="match status" value="1"/>
</dbReference>
<keyword evidence="8 18" id="KW-0732">Signal</keyword>
<dbReference type="Gene3D" id="3.30.40.10">
    <property type="entry name" value="Zinc/RING finger domain, C3HC4 (zinc finger)"/>
    <property type="match status" value="1"/>
</dbReference>
<evidence type="ECO:0000256" key="3">
    <source>
        <dbReference type="ARBA" id="ARBA00004906"/>
    </source>
</evidence>
<dbReference type="SUPFAM" id="SSF57850">
    <property type="entry name" value="RING/U-box"/>
    <property type="match status" value="1"/>
</dbReference>
<comment type="pathway">
    <text evidence="3">Protein modification; protein ubiquitination.</text>
</comment>
<reference evidence="21" key="1">
    <citation type="journal article" date="2019" name="Curr. Biol.">
        <title>Genome Sequence of Striga asiatica Provides Insight into the Evolution of Plant Parasitism.</title>
        <authorList>
            <person name="Yoshida S."/>
            <person name="Kim S."/>
            <person name="Wafula E.K."/>
            <person name="Tanskanen J."/>
            <person name="Kim Y.M."/>
            <person name="Honaas L."/>
            <person name="Yang Z."/>
            <person name="Spallek T."/>
            <person name="Conn C.E."/>
            <person name="Ichihashi Y."/>
            <person name="Cheong K."/>
            <person name="Cui S."/>
            <person name="Der J.P."/>
            <person name="Gundlach H."/>
            <person name="Jiao Y."/>
            <person name="Hori C."/>
            <person name="Ishida J.K."/>
            <person name="Kasahara H."/>
            <person name="Kiba T."/>
            <person name="Kim M.S."/>
            <person name="Koo N."/>
            <person name="Laohavisit A."/>
            <person name="Lee Y.H."/>
            <person name="Lumba S."/>
            <person name="McCourt P."/>
            <person name="Mortimer J.C."/>
            <person name="Mutuku J.M."/>
            <person name="Nomura T."/>
            <person name="Sasaki-Sekimoto Y."/>
            <person name="Seto Y."/>
            <person name="Wang Y."/>
            <person name="Wakatake T."/>
            <person name="Sakakibara H."/>
            <person name="Demura T."/>
            <person name="Yamaguchi S."/>
            <person name="Yoneyama K."/>
            <person name="Manabe R.I."/>
            <person name="Nelson D.C."/>
            <person name="Schulman A.H."/>
            <person name="Timko M.P."/>
            <person name="dePamphilis C.W."/>
            <person name="Choi D."/>
            <person name="Shirasu K."/>
        </authorList>
    </citation>
    <scope>NUCLEOTIDE SEQUENCE [LARGE SCALE GENOMIC DNA]</scope>
    <source>
        <strain evidence="21">cv. UVA1</strain>
    </source>
</reference>
<name>A0A5A7QBV6_STRAF</name>
<keyword evidence="5" id="KW-0808">Transferase</keyword>
<dbReference type="SMART" id="SM00184">
    <property type="entry name" value="RING"/>
    <property type="match status" value="1"/>
</dbReference>
<evidence type="ECO:0000256" key="5">
    <source>
        <dbReference type="ARBA" id="ARBA00022679"/>
    </source>
</evidence>
<dbReference type="Pfam" id="PF13639">
    <property type="entry name" value="zf-RING_2"/>
    <property type="match status" value="1"/>
</dbReference>
<feature type="signal peptide" evidence="18">
    <location>
        <begin position="1"/>
        <end position="30"/>
    </location>
</feature>
<evidence type="ECO:0000256" key="2">
    <source>
        <dbReference type="ARBA" id="ARBA00004167"/>
    </source>
</evidence>
<evidence type="ECO:0000256" key="4">
    <source>
        <dbReference type="ARBA" id="ARBA00012483"/>
    </source>
</evidence>
<feature type="transmembrane region" description="Helical" evidence="17">
    <location>
        <begin position="248"/>
        <end position="271"/>
    </location>
</feature>
<dbReference type="InterPro" id="IPR025287">
    <property type="entry name" value="WAK_GUB"/>
</dbReference>
<keyword evidence="13 17" id="KW-0472">Membrane</keyword>
<evidence type="ECO:0000256" key="11">
    <source>
        <dbReference type="ARBA" id="ARBA00022833"/>
    </source>
</evidence>
<proteinExistence type="inferred from homology"/>
<keyword evidence="12 17" id="KW-1133">Transmembrane helix</keyword>
<comment type="catalytic activity">
    <reaction evidence="1">
        <text>S-ubiquitinyl-[E2 ubiquitin-conjugating enzyme]-L-cysteine + [acceptor protein]-L-lysine = [E2 ubiquitin-conjugating enzyme]-L-cysteine + N(6)-ubiquitinyl-[acceptor protein]-L-lysine.</text>
        <dbReference type="EC" id="2.3.2.27"/>
    </reaction>
</comment>
<keyword evidence="10" id="KW-0833">Ubl conjugation pathway</keyword>
<dbReference type="PANTHER" id="PTHR46279">
    <property type="entry name" value="RING/U-BOX SUPERFAMILY PROTEIN"/>
    <property type="match status" value="1"/>
</dbReference>
<feature type="chain" id="PRO_5022937604" description="RING-type E3 ubiquitin transferase" evidence="18">
    <location>
        <begin position="31"/>
        <end position="405"/>
    </location>
</feature>
<dbReference type="EMBL" id="BKCP01006128">
    <property type="protein sequence ID" value="GER41511.1"/>
    <property type="molecule type" value="Genomic_DNA"/>
</dbReference>
<evidence type="ECO:0000256" key="9">
    <source>
        <dbReference type="ARBA" id="ARBA00022771"/>
    </source>
</evidence>
<protein>
    <recommendedName>
        <fullName evidence="4">RING-type E3 ubiquitin transferase</fullName>
        <ecNumber evidence="4">2.3.2.27</ecNumber>
    </recommendedName>
</protein>
<sequence length="405" mass="44871">MRHKRQMDTKSPIILTLLFIIQLFIIPALSANPPRPDYCDPSNGPEVRFPFRLADRAPGRLGYPGFDLYCNSDNQTILRLPESGEFLVDHIDYSAQAVFINDPDSCLPARILNFSLSGSRFRGVYTRNYTFLNCSTGYMDYTEARFMPLMCLSGRNYTVVAASSRMTAEVPPTCRRIASVLVPMQWTVSQFYWSSMDLMEDLELVWSDPECWGCENEGGICGLKEDSGLEIGCFRPAKSRGLPRGARYGLIIGVGIPGLVCIIGLACYACGMLRTIAVRRQLNSDLPVTFSDQRPSIRSASGLDRPTIESYPTKVLGESLRLPKPSDGTCPICLSDYQAKETLRSIPECNHYFHADCIDEWLKLNGTCPLCRNSPDSTTPCSSSLSISSSSPSPSTTPSSNLDHD</sequence>
<dbReference type="OrthoDB" id="8062037at2759"/>
<comment type="subcellular location">
    <subcellularLocation>
        <location evidence="2">Membrane</location>
        <topology evidence="2">Single-pass membrane protein</topology>
    </subcellularLocation>
</comment>
<feature type="region of interest" description="Disordered" evidence="16">
    <location>
        <begin position="379"/>
        <end position="405"/>
    </location>
</feature>
<dbReference type="InterPro" id="IPR001841">
    <property type="entry name" value="Znf_RING"/>
</dbReference>
<dbReference type="InterPro" id="IPR013083">
    <property type="entry name" value="Znf_RING/FYVE/PHD"/>
</dbReference>
<comment type="similarity">
    <text evidence="14">Belongs to the RING-type zinc finger family. ATL subfamily.</text>
</comment>
<dbReference type="CDD" id="cd16461">
    <property type="entry name" value="RING-H2_EL5-like"/>
    <property type="match status" value="1"/>
</dbReference>
<keyword evidence="21" id="KW-1185">Reference proteome</keyword>
<keyword evidence="9 15" id="KW-0863">Zinc-finger</keyword>
<dbReference type="Pfam" id="PF13947">
    <property type="entry name" value="GUB_WAK_bind"/>
    <property type="match status" value="1"/>
</dbReference>
<dbReference type="Proteomes" id="UP000325081">
    <property type="component" value="Unassembled WGS sequence"/>
</dbReference>
<evidence type="ECO:0000256" key="1">
    <source>
        <dbReference type="ARBA" id="ARBA00000900"/>
    </source>
</evidence>
<evidence type="ECO:0000256" key="18">
    <source>
        <dbReference type="SAM" id="SignalP"/>
    </source>
</evidence>
<evidence type="ECO:0000313" key="21">
    <source>
        <dbReference type="Proteomes" id="UP000325081"/>
    </source>
</evidence>
<evidence type="ECO:0000256" key="17">
    <source>
        <dbReference type="SAM" id="Phobius"/>
    </source>
</evidence>